<comment type="function">
    <text evidence="9">This protein specifically catalyzes the removal of signal peptides from prolipoproteins.</text>
</comment>
<dbReference type="PANTHER" id="PTHR33695:SF1">
    <property type="entry name" value="LIPOPROTEIN SIGNAL PEPTIDASE"/>
    <property type="match status" value="1"/>
</dbReference>
<evidence type="ECO:0000256" key="4">
    <source>
        <dbReference type="ARBA" id="ARBA00022692"/>
    </source>
</evidence>
<comment type="subcellular location">
    <subcellularLocation>
        <location evidence="9">Cell membrane</location>
        <topology evidence="9">Multi-pass membrane protein</topology>
    </subcellularLocation>
</comment>
<feature type="active site" evidence="9">
    <location>
        <position position="108"/>
    </location>
</feature>
<keyword evidence="4 9" id="KW-0812">Transmembrane</keyword>
<feature type="transmembrane region" description="Helical" evidence="9">
    <location>
        <begin position="12"/>
        <end position="28"/>
    </location>
</feature>
<protein>
    <recommendedName>
        <fullName evidence="9">Lipoprotein signal peptidase</fullName>
        <ecNumber evidence="9">3.4.23.36</ecNumber>
    </recommendedName>
    <alternativeName>
        <fullName evidence="9">Prolipoprotein signal peptidase</fullName>
    </alternativeName>
    <alternativeName>
        <fullName evidence="9">Signal peptidase II</fullName>
        <shortName evidence="9">SPase II</shortName>
    </alternativeName>
</protein>
<keyword evidence="3 9" id="KW-0645">Protease</keyword>
<proteinExistence type="inferred from homology"/>
<organism evidence="11 12">
    <name type="scientific">Candidatus Chisholmbacteria bacterium RIFCSPLOWO2_01_FULL_49_14</name>
    <dbReference type="NCBI Taxonomy" id="1797593"/>
    <lineage>
        <taxon>Bacteria</taxon>
        <taxon>Candidatus Chisholmiibacteriota</taxon>
    </lineage>
</organism>
<dbReference type="UniPathway" id="UPA00665"/>
<accession>A0A1G1VZ33</accession>
<dbReference type="GO" id="GO:0004190">
    <property type="term" value="F:aspartic-type endopeptidase activity"/>
    <property type="evidence" value="ECO:0007669"/>
    <property type="project" value="UniProtKB-UniRule"/>
</dbReference>
<evidence type="ECO:0000256" key="8">
    <source>
        <dbReference type="ARBA" id="ARBA00023136"/>
    </source>
</evidence>
<dbReference type="PROSITE" id="PS00855">
    <property type="entry name" value="SPASE_II"/>
    <property type="match status" value="1"/>
</dbReference>
<evidence type="ECO:0000256" key="9">
    <source>
        <dbReference type="HAMAP-Rule" id="MF_00161"/>
    </source>
</evidence>
<comment type="pathway">
    <text evidence="9">Protein modification; lipoprotein biosynthesis (signal peptide cleavage).</text>
</comment>
<keyword evidence="2 9" id="KW-1003">Cell membrane</keyword>
<sequence length="147" mass="16831">MIFDLRIRSLPLFSFFIAFLVVAVDQLIKRSVIVSQRFYVINTGGIFGIFSNNEWMTDILIWGLILVAVFWLMRTKKTTFPDFLVLGLLLGGGVGNVIDRFFRGGVVDFFHINPFGYFNFSDIAITAAVAVGFWNMLSFRRKQSLRD</sequence>
<evidence type="ECO:0000256" key="10">
    <source>
        <dbReference type="RuleBase" id="RU004181"/>
    </source>
</evidence>
<dbReference type="InterPro" id="IPR001872">
    <property type="entry name" value="Peptidase_A8"/>
</dbReference>
<feature type="active site" evidence="9">
    <location>
        <position position="122"/>
    </location>
</feature>
<keyword evidence="6 9" id="KW-0378">Hydrolase</keyword>
<dbReference type="STRING" id="1797593.A3A65_00595"/>
<dbReference type="EC" id="3.4.23.36" evidence="9"/>
<dbReference type="EMBL" id="MHCL01000025">
    <property type="protein sequence ID" value="OGY20671.1"/>
    <property type="molecule type" value="Genomic_DNA"/>
</dbReference>
<feature type="transmembrane region" description="Helical" evidence="9">
    <location>
        <begin position="118"/>
        <end position="137"/>
    </location>
</feature>
<dbReference type="Pfam" id="PF01252">
    <property type="entry name" value="Peptidase_A8"/>
    <property type="match status" value="1"/>
</dbReference>
<comment type="catalytic activity">
    <reaction evidence="9">
        <text>Release of signal peptides from bacterial membrane prolipoproteins. Hydrolyzes -Xaa-Yaa-Zaa-|-(S,diacylglyceryl)Cys-, in which Xaa is hydrophobic (preferably Leu), and Yaa (Ala or Ser) and Zaa (Gly or Ala) have small, neutral side chains.</text>
        <dbReference type="EC" id="3.4.23.36"/>
    </reaction>
</comment>
<dbReference type="HAMAP" id="MF_00161">
    <property type="entry name" value="LspA"/>
    <property type="match status" value="1"/>
</dbReference>
<reference evidence="11 12" key="1">
    <citation type="journal article" date="2016" name="Nat. Commun.">
        <title>Thousands of microbial genomes shed light on interconnected biogeochemical processes in an aquifer system.</title>
        <authorList>
            <person name="Anantharaman K."/>
            <person name="Brown C.T."/>
            <person name="Hug L.A."/>
            <person name="Sharon I."/>
            <person name="Castelle C.J."/>
            <person name="Probst A.J."/>
            <person name="Thomas B.C."/>
            <person name="Singh A."/>
            <person name="Wilkins M.J."/>
            <person name="Karaoz U."/>
            <person name="Brodie E.L."/>
            <person name="Williams K.H."/>
            <person name="Hubbard S.S."/>
            <person name="Banfield J.F."/>
        </authorList>
    </citation>
    <scope>NUCLEOTIDE SEQUENCE [LARGE SCALE GENOMIC DNA]</scope>
</reference>
<evidence type="ECO:0000256" key="2">
    <source>
        <dbReference type="ARBA" id="ARBA00022475"/>
    </source>
</evidence>
<dbReference type="GO" id="GO:0005886">
    <property type="term" value="C:plasma membrane"/>
    <property type="evidence" value="ECO:0007669"/>
    <property type="project" value="UniProtKB-SubCell"/>
</dbReference>
<keyword evidence="7 9" id="KW-1133">Transmembrane helix</keyword>
<evidence type="ECO:0000313" key="11">
    <source>
        <dbReference type="EMBL" id="OGY20671.1"/>
    </source>
</evidence>
<feature type="transmembrane region" description="Helical" evidence="9">
    <location>
        <begin position="80"/>
        <end position="98"/>
    </location>
</feature>
<dbReference type="GO" id="GO:0006508">
    <property type="term" value="P:proteolysis"/>
    <property type="evidence" value="ECO:0007669"/>
    <property type="project" value="UniProtKB-KW"/>
</dbReference>
<dbReference type="PRINTS" id="PR00781">
    <property type="entry name" value="LIPOSIGPTASE"/>
</dbReference>
<name>A0A1G1VZ33_9BACT</name>
<evidence type="ECO:0000256" key="7">
    <source>
        <dbReference type="ARBA" id="ARBA00022989"/>
    </source>
</evidence>
<evidence type="ECO:0000256" key="1">
    <source>
        <dbReference type="ARBA" id="ARBA00006139"/>
    </source>
</evidence>
<gene>
    <name evidence="9" type="primary">lspA</name>
    <name evidence="11" type="ORF">A3A65_00595</name>
</gene>
<dbReference type="PANTHER" id="PTHR33695">
    <property type="entry name" value="LIPOPROTEIN SIGNAL PEPTIDASE"/>
    <property type="match status" value="1"/>
</dbReference>
<comment type="caution">
    <text evidence="11">The sequence shown here is derived from an EMBL/GenBank/DDBJ whole genome shotgun (WGS) entry which is preliminary data.</text>
</comment>
<evidence type="ECO:0000256" key="6">
    <source>
        <dbReference type="ARBA" id="ARBA00022801"/>
    </source>
</evidence>
<evidence type="ECO:0000256" key="3">
    <source>
        <dbReference type="ARBA" id="ARBA00022670"/>
    </source>
</evidence>
<keyword evidence="8 9" id="KW-0472">Membrane</keyword>
<evidence type="ECO:0000256" key="5">
    <source>
        <dbReference type="ARBA" id="ARBA00022750"/>
    </source>
</evidence>
<dbReference type="AlphaFoldDB" id="A0A1G1VZ33"/>
<dbReference type="Proteomes" id="UP000176723">
    <property type="component" value="Unassembled WGS sequence"/>
</dbReference>
<evidence type="ECO:0000313" key="12">
    <source>
        <dbReference type="Proteomes" id="UP000176723"/>
    </source>
</evidence>
<keyword evidence="5 9" id="KW-0064">Aspartyl protease</keyword>
<comment type="similarity">
    <text evidence="1 9 10">Belongs to the peptidase A8 family.</text>
</comment>
<feature type="transmembrane region" description="Helical" evidence="9">
    <location>
        <begin position="55"/>
        <end position="73"/>
    </location>
</feature>